<evidence type="ECO:0000313" key="8">
    <source>
        <dbReference type="EMBL" id="SVC75848.1"/>
    </source>
</evidence>
<sequence length="93" mass="10024">GLYGALSKKHAIAVLMSLEIMFNGVNLTAVALSRYTVPQAFETASKFLLTGHVFTVFIITVAAAEVALGLAIIIAIYRTRQSVLVTDAKELNR</sequence>
<evidence type="ECO:0000256" key="3">
    <source>
        <dbReference type="ARBA" id="ARBA00022448"/>
    </source>
</evidence>
<protein>
    <submittedName>
        <fullName evidence="8">Uncharacterized protein</fullName>
    </submittedName>
</protein>
<gene>
    <name evidence="8" type="ORF">METZ01_LOCUS328702</name>
</gene>
<evidence type="ECO:0000256" key="6">
    <source>
        <dbReference type="ARBA" id="ARBA00023136"/>
    </source>
</evidence>
<keyword evidence="3" id="KW-0813">Transport</keyword>
<name>A0A382PT86_9ZZZZ</name>
<dbReference type="InterPro" id="IPR001133">
    <property type="entry name" value="NADH_UbQ_OxRdtase_chain4L/K"/>
</dbReference>
<proteinExistence type="inferred from homology"/>
<dbReference type="GO" id="GO:0030964">
    <property type="term" value="C:NADH dehydrogenase complex"/>
    <property type="evidence" value="ECO:0007669"/>
    <property type="project" value="TreeGrafter"/>
</dbReference>
<evidence type="ECO:0000256" key="4">
    <source>
        <dbReference type="ARBA" id="ARBA00022692"/>
    </source>
</evidence>
<comment type="subcellular location">
    <subcellularLocation>
        <location evidence="1">Membrane</location>
        <topology evidence="1">Multi-pass membrane protein</topology>
    </subcellularLocation>
</comment>
<feature type="transmembrane region" description="Helical" evidence="7">
    <location>
        <begin position="12"/>
        <end position="33"/>
    </location>
</feature>
<feature type="transmembrane region" description="Helical" evidence="7">
    <location>
        <begin position="53"/>
        <end position="77"/>
    </location>
</feature>
<evidence type="ECO:0000256" key="2">
    <source>
        <dbReference type="ARBA" id="ARBA00010519"/>
    </source>
</evidence>
<dbReference type="PANTHER" id="PTHR11434">
    <property type="entry name" value="NADH-UBIQUINONE OXIDOREDUCTASE SUBUNIT ND4L"/>
    <property type="match status" value="1"/>
</dbReference>
<keyword evidence="5 7" id="KW-1133">Transmembrane helix</keyword>
<evidence type="ECO:0000256" key="1">
    <source>
        <dbReference type="ARBA" id="ARBA00004141"/>
    </source>
</evidence>
<keyword evidence="6 7" id="KW-0472">Membrane</keyword>
<dbReference type="GO" id="GO:0042773">
    <property type="term" value="P:ATP synthesis coupled electron transport"/>
    <property type="evidence" value="ECO:0007669"/>
    <property type="project" value="InterPro"/>
</dbReference>
<dbReference type="EMBL" id="UINC01109194">
    <property type="protein sequence ID" value="SVC75848.1"/>
    <property type="molecule type" value="Genomic_DNA"/>
</dbReference>
<dbReference type="Pfam" id="PF00420">
    <property type="entry name" value="Oxidored_q2"/>
    <property type="match status" value="1"/>
</dbReference>
<keyword evidence="4 7" id="KW-0812">Transmembrane</keyword>
<evidence type="ECO:0000256" key="5">
    <source>
        <dbReference type="ARBA" id="ARBA00022989"/>
    </source>
</evidence>
<dbReference type="PANTHER" id="PTHR11434:SF16">
    <property type="entry name" value="NADH-UBIQUINONE OXIDOREDUCTASE CHAIN 4L"/>
    <property type="match status" value="1"/>
</dbReference>
<dbReference type="NCBIfam" id="NF004320">
    <property type="entry name" value="PRK05715.1-2"/>
    <property type="match status" value="1"/>
</dbReference>
<dbReference type="GO" id="GO:0016651">
    <property type="term" value="F:oxidoreductase activity, acting on NAD(P)H"/>
    <property type="evidence" value="ECO:0007669"/>
    <property type="project" value="InterPro"/>
</dbReference>
<comment type="similarity">
    <text evidence="2">Belongs to the complex I subunit 4L family.</text>
</comment>
<evidence type="ECO:0000256" key="7">
    <source>
        <dbReference type="SAM" id="Phobius"/>
    </source>
</evidence>
<organism evidence="8">
    <name type="scientific">marine metagenome</name>
    <dbReference type="NCBI Taxonomy" id="408172"/>
    <lineage>
        <taxon>unclassified sequences</taxon>
        <taxon>metagenomes</taxon>
        <taxon>ecological metagenomes</taxon>
    </lineage>
</organism>
<feature type="non-terminal residue" evidence="8">
    <location>
        <position position="1"/>
    </location>
</feature>
<dbReference type="AlphaFoldDB" id="A0A382PT86"/>
<accession>A0A382PT86</accession>
<reference evidence="8" key="1">
    <citation type="submission" date="2018-05" db="EMBL/GenBank/DDBJ databases">
        <authorList>
            <person name="Lanie J.A."/>
            <person name="Ng W.-L."/>
            <person name="Kazmierczak K.M."/>
            <person name="Andrzejewski T.M."/>
            <person name="Davidsen T.M."/>
            <person name="Wayne K.J."/>
            <person name="Tettelin H."/>
            <person name="Glass J.I."/>
            <person name="Rusch D."/>
            <person name="Podicherti R."/>
            <person name="Tsui H.-C.T."/>
            <person name="Winkler M.E."/>
        </authorList>
    </citation>
    <scope>NUCLEOTIDE SEQUENCE</scope>
</reference>
<dbReference type="Gene3D" id="1.10.287.3510">
    <property type="match status" value="1"/>
</dbReference>
<dbReference type="InterPro" id="IPR039428">
    <property type="entry name" value="NUOK/Mnh_C1-like"/>
</dbReference>